<evidence type="ECO:0000256" key="4">
    <source>
        <dbReference type="ARBA" id="ARBA00022989"/>
    </source>
</evidence>
<proteinExistence type="predicted"/>
<feature type="transmembrane region" description="Helical" evidence="6">
    <location>
        <begin position="249"/>
        <end position="271"/>
    </location>
</feature>
<dbReference type="EMBL" id="FWDM01000037">
    <property type="protein sequence ID" value="SLM15558.1"/>
    <property type="molecule type" value="Genomic_DNA"/>
</dbReference>
<feature type="transmembrane region" description="Helical" evidence="6">
    <location>
        <begin position="291"/>
        <end position="316"/>
    </location>
</feature>
<evidence type="ECO:0000256" key="1">
    <source>
        <dbReference type="ARBA" id="ARBA00004141"/>
    </source>
</evidence>
<feature type="transmembrane region" description="Helical" evidence="6">
    <location>
        <begin position="80"/>
        <end position="102"/>
    </location>
</feature>
<feature type="transmembrane region" description="Helical" evidence="6">
    <location>
        <begin position="133"/>
        <end position="159"/>
    </location>
</feature>
<accession>A0A3P3XLM6</accession>
<feature type="transmembrane region" description="Helical" evidence="6">
    <location>
        <begin position="180"/>
        <end position="205"/>
    </location>
</feature>
<dbReference type="GO" id="GO:0016020">
    <property type="term" value="C:membrane"/>
    <property type="evidence" value="ECO:0007669"/>
    <property type="project" value="UniProtKB-SubCell"/>
</dbReference>
<protein>
    <submittedName>
        <fullName evidence="7">Putative transporter</fullName>
    </submittedName>
</protein>
<name>A0A3P3XLM6_9SPIR</name>
<gene>
    <name evidence="7" type="ORF">SPIROBIBN47_50054</name>
</gene>
<keyword evidence="5 6" id="KW-0472">Membrane</keyword>
<evidence type="ECO:0000313" key="7">
    <source>
        <dbReference type="EMBL" id="SLM15558.1"/>
    </source>
</evidence>
<comment type="subcellular location">
    <subcellularLocation>
        <location evidence="1">Membrane</location>
        <topology evidence="1">Multi-pass membrane protein</topology>
    </subcellularLocation>
</comment>
<keyword evidence="4 6" id="KW-1133">Transmembrane helix</keyword>
<feature type="transmembrane region" description="Helical" evidence="6">
    <location>
        <begin position="328"/>
        <end position="346"/>
    </location>
</feature>
<organism evidence="7">
    <name type="scientific">uncultured spirochete</name>
    <dbReference type="NCBI Taxonomy" id="156406"/>
    <lineage>
        <taxon>Bacteria</taxon>
        <taxon>Pseudomonadati</taxon>
        <taxon>Spirochaetota</taxon>
        <taxon>Spirochaetia</taxon>
        <taxon>Spirochaetales</taxon>
        <taxon>environmental samples</taxon>
    </lineage>
</organism>
<dbReference type="InterPro" id="IPR001991">
    <property type="entry name" value="Na-dicarboxylate_symporter"/>
</dbReference>
<feature type="transmembrane region" description="Helical" evidence="6">
    <location>
        <begin position="47"/>
        <end position="68"/>
    </location>
</feature>
<keyword evidence="3 6" id="KW-0812">Transmembrane</keyword>
<evidence type="ECO:0000256" key="2">
    <source>
        <dbReference type="ARBA" id="ARBA00022448"/>
    </source>
</evidence>
<dbReference type="InterPro" id="IPR036458">
    <property type="entry name" value="Na:dicarbo_symporter_sf"/>
</dbReference>
<dbReference type="Pfam" id="PF00375">
    <property type="entry name" value="SDF"/>
    <property type="match status" value="1"/>
</dbReference>
<keyword evidence="2" id="KW-0813">Transport</keyword>
<evidence type="ECO:0000256" key="5">
    <source>
        <dbReference type="ARBA" id="ARBA00023136"/>
    </source>
</evidence>
<evidence type="ECO:0000256" key="3">
    <source>
        <dbReference type="ARBA" id="ARBA00022692"/>
    </source>
</evidence>
<sequence>MLLGTMKLWLKYAFGIAMGAILYIALPPSMVRGTAAITFISEISLKIGGYALVFMLASGIPVSVFRLSEAHRFWKIFSQSFFLLVGSLIVAAGLGLAVALIFKSAPLPLITDSGLTPTIDPAEMVRSTFPPSIFSTFAGSGTWLLPLLVFGFAFGLAVAHDPVMARPLIPVLDVISRTAYLINTFISEILGILLIAVSLNLFLVLRNTGLPVEYRGILFSAGVAAVVVLFGVFPLAYRILGGKANPYVLLYGMLGPLLAAAGSGSIFFSSGSAIRHLSESLGVKRDTNATIFPLALMTGRAGSAFVVASAFIAMFLSYSRNGPGLAQLLLLLVLVPFSVFVASAGIRSDISVMLSLVCMLFGQGFQNGASLLVPVAFPLSILAAILDSAWMMFAVALIGDRQGERTTKRARNFI</sequence>
<dbReference type="AlphaFoldDB" id="A0A3P3XLM6"/>
<dbReference type="Gene3D" id="1.10.3860.10">
    <property type="entry name" value="Sodium:dicarboxylate symporter"/>
    <property type="match status" value="1"/>
</dbReference>
<feature type="transmembrane region" description="Helical" evidence="6">
    <location>
        <begin position="375"/>
        <end position="399"/>
    </location>
</feature>
<evidence type="ECO:0000256" key="6">
    <source>
        <dbReference type="SAM" id="Phobius"/>
    </source>
</evidence>
<reference evidence="7" key="1">
    <citation type="submission" date="2017-02" db="EMBL/GenBank/DDBJ databases">
        <authorList>
            <person name="Regsiter A."/>
            <person name="William W."/>
        </authorList>
    </citation>
    <scope>NUCLEOTIDE SEQUENCE</scope>
    <source>
        <strain evidence="7">Bib</strain>
    </source>
</reference>
<dbReference type="SUPFAM" id="SSF118215">
    <property type="entry name" value="Proton glutamate symport protein"/>
    <property type="match status" value="1"/>
</dbReference>
<feature type="transmembrane region" description="Helical" evidence="6">
    <location>
        <begin position="9"/>
        <end position="27"/>
    </location>
</feature>
<dbReference type="GO" id="GO:0015293">
    <property type="term" value="F:symporter activity"/>
    <property type="evidence" value="ECO:0007669"/>
    <property type="project" value="InterPro"/>
</dbReference>
<feature type="transmembrane region" description="Helical" evidence="6">
    <location>
        <begin position="217"/>
        <end position="237"/>
    </location>
</feature>